<dbReference type="SUPFAM" id="SSF53223">
    <property type="entry name" value="Aminoacid dehydrogenase-like, N-terminal domain"/>
    <property type="match status" value="1"/>
</dbReference>
<sequence>MHHLAVLGSPIAHSLSPVLQSTAYRLLGLDYEYGLADVSSGGLQAFVENLDDSWIGLSLTMPLKREVVPLLDEASPLVESLGVANTLVLSSRDGRRTLAGHNTDVDGIVRAIERGHDVRHEHAAIIGGGATAVSALAAAADLGATRCSVFLRDPAKAGALTQLADRLGVTLEVSGLDSLDDAEPLDFVISTLPGGVALPPVLPSSPEAVLLDVAYDPWPSPLAAGWEDAGGAAVSGLDMLLEQAIGQIRLFTGRAQDEPLPDEATIRAAMREAVGLPE</sequence>
<organism evidence="4 5">
    <name type="scientific">Frondihabitans sucicola</name>
    <dbReference type="NCBI Taxonomy" id="1268041"/>
    <lineage>
        <taxon>Bacteria</taxon>
        <taxon>Bacillati</taxon>
        <taxon>Actinomycetota</taxon>
        <taxon>Actinomycetes</taxon>
        <taxon>Micrococcales</taxon>
        <taxon>Microbacteriaceae</taxon>
        <taxon>Frondihabitans</taxon>
    </lineage>
</organism>
<keyword evidence="2" id="KW-0057">Aromatic amino acid biosynthesis</keyword>
<dbReference type="Proteomes" id="UP001321486">
    <property type="component" value="Chromosome"/>
</dbReference>
<protein>
    <submittedName>
        <fullName evidence="4">Shikimate 5-dehydrogenase</fullName>
    </submittedName>
</protein>
<name>A0ABM8GU50_9MICO</name>
<proteinExistence type="predicted"/>
<accession>A0ABM8GU50</accession>
<keyword evidence="5" id="KW-1185">Reference proteome</keyword>
<dbReference type="RefSeq" id="WP_286344662.1">
    <property type="nucleotide sequence ID" value="NZ_AP027732.1"/>
</dbReference>
<dbReference type="Gene3D" id="3.40.50.10860">
    <property type="entry name" value="Leucine Dehydrogenase, chain A, domain 1"/>
    <property type="match status" value="1"/>
</dbReference>
<reference evidence="5" key="1">
    <citation type="journal article" date="2019" name="Int. J. Syst. Evol. Microbiol.">
        <title>The Global Catalogue of Microorganisms (GCM) 10K type strain sequencing project: providing services to taxonomists for standard genome sequencing and annotation.</title>
        <authorList>
            <consortium name="The Broad Institute Genomics Platform"/>
            <consortium name="The Broad Institute Genome Sequencing Center for Infectious Disease"/>
            <person name="Wu L."/>
            <person name="Ma J."/>
        </authorList>
    </citation>
    <scope>NUCLEOTIDE SEQUENCE [LARGE SCALE GENOMIC DNA]</scope>
    <source>
        <strain evidence="5">NBRC 108728</strain>
    </source>
</reference>
<evidence type="ECO:0000256" key="1">
    <source>
        <dbReference type="ARBA" id="ARBA00004871"/>
    </source>
</evidence>
<dbReference type="PANTHER" id="PTHR21089">
    <property type="entry name" value="SHIKIMATE DEHYDROGENASE"/>
    <property type="match status" value="1"/>
</dbReference>
<keyword evidence="2" id="KW-0028">Amino-acid biosynthesis</keyword>
<dbReference type="InterPro" id="IPR046346">
    <property type="entry name" value="Aminoacid_DH-like_N_sf"/>
</dbReference>
<dbReference type="Pfam" id="PF08501">
    <property type="entry name" value="Shikimate_dh_N"/>
    <property type="match status" value="1"/>
</dbReference>
<dbReference type="InterPro" id="IPR036291">
    <property type="entry name" value="NAD(P)-bd_dom_sf"/>
</dbReference>
<evidence type="ECO:0000313" key="5">
    <source>
        <dbReference type="Proteomes" id="UP001321486"/>
    </source>
</evidence>
<gene>
    <name evidence="4" type="primary">aroE</name>
    <name evidence="4" type="ORF">GCM10025867_42520</name>
</gene>
<dbReference type="EMBL" id="AP027732">
    <property type="protein sequence ID" value="BDZ52011.1"/>
    <property type="molecule type" value="Genomic_DNA"/>
</dbReference>
<dbReference type="SUPFAM" id="SSF51735">
    <property type="entry name" value="NAD(P)-binding Rossmann-fold domains"/>
    <property type="match status" value="1"/>
</dbReference>
<dbReference type="PANTHER" id="PTHR21089:SF1">
    <property type="entry name" value="BIFUNCTIONAL 3-DEHYDROQUINATE DEHYDRATASE_SHIKIMATE DEHYDROGENASE, CHLOROPLASTIC"/>
    <property type="match status" value="1"/>
</dbReference>
<dbReference type="InterPro" id="IPR022893">
    <property type="entry name" value="Shikimate_DH_fam"/>
</dbReference>
<evidence type="ECO:0000313" key="4">
    <source>
        <dbReference type="EMBL" id="BDZ52011.1"/>
    </source>
</evidence>
<evidence type="ECO:0000259" key="3">
    <source>
        <dbReference type="Pfam" id="PF08501"/>
    </source>
</evidence>
<dbReference type="InterPro" id="IPR013708">
    <property type="entry name" value="Shikimate_DH-bd_N"/>
</dbReference>
<feature type="domain" description="Shikimate dehydrogenase substrate binding N-terminal" evidence="3">
    <location>
        <begin position="6"/>
        <end position="87"/>
    </location>
</feature>
<evidence type="ECO:0000256" key="2">
    <source>
        <dbReference type="ARBA" id="ARBA00023141"/>
    </source>
</evidence>
<dbReference type="Gene3D" id="3.40.50.720">
    <property type="entry name" value="NAD(P)-binding Rossmann-like Domain"/>
    <property type="match status" value="1"/>
</dbReference>
<dbReference type="NCBIfam" id="NF001311">
    <property type="entry name" value="PRK00258.1-3"/>
    <property type="match status" value="1"/>
</dbReference>
<comment type="pathway">
    <text evidence="1">Metabolic intermediate biosynthesis; chorismate biosynthesis; chorismate from D-erythrose 4-phosphate and phosphoenolpyruvate: step 4/7.</text>
</comment>